<evidence type="ECO:0000256" key="1">
    <source>
        <dbReference type="ARBA" id="ARBA00022478"/>
    </source>
</evidence>
<dbReference type="PROSITE" id="PS00446">
    <property type="entry name" value="RNA_POL_D_30KD"/>
    <property type="match status" value="1"/>
</dbReference>
<dbReference type="PANTHER" id="PTHR11800:SF2">
    <property type="entry name" value="DNA-DIRECTED RNA POLYMERASE II SUBUNIT RPB3"/>
    <property type="match status" value="1"/>
</dbReference>
<dbReference type="GO" id="GO:0006366">
    <property type="term" value="P:transcription by RNA polymerase II"/>
    <property type="evidence" value="ECO:0007669"/>
    <property type="project" value="TreeGrafter"/>
</dbReference>
<evidence type="ECO:0000259" key="4">
    <source>
        <dbReference type="SMART" id="SM00662"/>
    </source>
</evidence>
<feature type="domain" description="DNA-directed RNA polymerase RpoA/D/Rpb3-type" evidence="4">
    <location>
        <begin position="23"/>
        <end position="285"/>
    </location>
</feature>
<dbReference type="OrthoDB" id="270173at2759"/>
<proteinExistence type="inferred from homology"/>
<dbReference type="AlphaFoldDB" id="R9NYL7"/>
<dbReference type="HOGENOM" id="CLU_038421_1_1_1"/>
<dbReference type="PANTHER" id="PTHR11800">
    <property type="entry name" value="DNA-DIRECTED RNA POLYMERASE"/>
    <property type="match status" value="1"/>
</dbReference>
<keyword evidence="2" id="KW-0804">Transcription</keyword>
<dbReference type="RefSeq" id="XP_012187329.1">
    <property type="nucleotide sequence ID" value="XM_012331939.1"/>
</dbReference>
<accession>R9NYL7</accession>
<evidence type="ECO:0000313" key="6">
    <source>
        <dbReference type="Proteomes" id="UP000014071"/>
    </source>
</evidence>
<dbReference type="InterPro" id="IPR001514">
    <property type="entry name" value="DNA-dir_RNA_pol_30-40kDasu_CS"/>
</dbReference>
<dbReference type="CDD" id="cd07031">
    <property type="entry name" value="RNAP_II_RPB3"/>
    <property type="match status" value="1"/>
</dbReference>
<dbReference type="SUPFAM" id="SSF56553">
    <property type="entry name" value="Insert subdomain of RNA polymerase alpha subunit"/>
    <property type="match status" value="1"/>
</dbReference>
<dbReference type="InterPro" id="IPR022842">
    <property type="entry name" value="RNAP_Rpo3/Rpb3/RPAC1"/>
</dbReference>
<evidence type="ECO:0000256" key="3">
    <source>
        <dbReference type="ARBA" id="ARBA00025804"/>
    </source>
</evidence>
<sequence>MNGRYDATSSRPKITVRQLNRDHANFILENVDLSFANSLRRIMIADIPTVAIDMVEIRNNTTVLPDEMLAHRLGMIPLLSMDCAKALVDHRDCACEDGCDRCSVELTLRARCTTRGNLEVTSRDLIRSDTIESATIYDDDAMNEPSAPKHPDFGRPVGHDGSIPPIMLVKMSKGQELDIRCIARKGFAKEHAKWSPCSAVGFEYDPHNALRHTTYWYEFDAKQEWPEGPNAEFEEPPQEGAPFDYNKKADKFYFDVEASGSMHPAEIVETGLGLLEYRVAQIVQELSMLDEQPGAAGAGGDGGMTDYGVGGMNGGDLNGAAEMNGKVRKTVRTVKLIPGYPHSGRHKPRNRKDCFEHDYDFVST</sequence>
<evidence type="ECO:0000313" key="5">
    <source>
        <dbReference type="EMBL" id="GAC93742.1"/>
    </source>
</evidence>
<gene>
    <name evidence="5" type="ORF">PHSY_001307</name>
</gene>
<reference evidence="6" key="1">
    <citation type="journal article" date="2013" name="Genome Announc.">
        <title>Draft genome sequence of the basidiomycetous yeast-like fungus Pseudozyma hubeiensis SY62, which produces an abundant amount of the biosurfactant mannosylerythritol lipids.</title>
        <authorList>
            <person name="Konishi M."/>
            <person name="Hatada Y."/>
            <person name="Horiuchi J."/>
        </authorList>
    </citation>
    <scope>NUCLEOTIDE SEQUENCE [LARGE SCALE GENOMIC DNA]</scope>
    <source>
        <strain evidence="6">SY62</strain>
    </source>
</reference>
<dbReference type="Pfam" id="PF01193">
    <property type="entry name" value="RNA_pol_L"/>
    <property type="match status" value="1"/>
</dbReference>
<dbReference type="InterPro" id="IPR036643">
    <property type="entry name" value="RNApol_insert_sf"/>
</dbReference>
<protein>
    <recommendedName>
        <fullName evidence="4">DNA-directed RNA polymerase RpoA/D/Rpb3-type domain-containing protein</fullName>
    </recommendedName>
</protein>
<comment type="similarity">
    <text evidence="3">Belongs to the archaeal Rpo3/eukaryotic RPB3 RNA polymerase subunit family.</text>
</comment>
<dbReference type="InterPro" id="IPR050518">
    <property type="entry name" value="Rpo3/RPB3_RNA_Pol_subunit"/>
</dbReference>
<keyword evidence="6" id="KW-1185">Reference proteome</keyword>
<dbReference type="GO" id="GO:0003899">
    <property type="term" value="F:DNA-directed RNA polymerase activity"/>
    <property type="evidence" value="ECO:0007669"/>
    <property type="project" value="InterPro"/>
</dbReference>
<dbReference type="eggNOG" id="KOG1522">
    <property type="taxonomic scope" value="Eukaryota"/>
</dbReference>
<dbReference type="GO" id="GO:0046983">
    <property type="term" value="F:protein dimerization activity"/>
    <property type="evidence" value="ECO:0007669"/>
    <property type="project" value="InterPro"/>
</dbReference>
<dbReference type="HAMAP" id="MF_00320">
    <property type="entry name" value="RNApol_arch_Rpo3"/>
    <property type="match status" value="1"/>
</dbReference>
<evidence type="ECO:0000256" key="2">
    <source>
        <dbReference type="ARBA" id="ARBA00023163"/>
    </source>
</evidence>
<keyword evidence="1" id="KW-0240">DNA-directed RNA polymerase</keyword>
<dbReference type="GO" id="GO:0003677">
    <property type="term" value="F:DNA binding"/>
    <property type="evidence" value="ECO:0007669"/>
    <property type="project" value="InterPro"/>
</dbReference>
<dbReference type="STRING" id="1305764.R9NYL7"/>
<dbReference type="EMBL" id="DF238778">
    <property type="protein sequence ID" value="GAC93742.1"/>
    <property type="molecule type" value="Genomic_DNA"/>
</dbReference>
<dbReference type="Pfam" id="PF01000">
    <property type="entry name" value="RNA_pol_A_bac"/>
    <property type="match status" value="1"/>
</dbReference>
<dbReference type="Gene3D" id="2.170.120.12">
    <property type="entry name" value="DNA-directed RNA polymerase, insert domain"/>
    <property type="match status" value="1"/>
</dbReference>
<organism evidence="5 6">
    <name type="scientific">Pseudozyma hubeiensis (strain SY62)</name>
    <name type="common">Yeast</name>
    <dbReference type="NCBI Taxonomy" id="1305764"/>
    <lineage>
        <taxon>Eukaryota</taxon>
        <taxon>Fungi</taxon>
        <taxon>Dikarya</taxon>
        <taxon>Basidiomycota</taxon>
        <taxon>Ustilaginomycotina</taxon>
        <taxon>Ustilaginomycetes</taxon>
        <taxon>Ustilaginales</taxon>
        <taxon>Ustilaginaceae</taxon>
        <taxon>Pseudozyma</taxon>
    </lineage>
</organism>
<name>R9NYL7_PSEHS</name>
<dbReference type="Proteomes" id="UP000014071">
    <property type="component" value="Unassembled WGS sequence"/>
</dbReference>
<dbReference type="InterPro" id="IPR036603">
    <property type="entry name" value="RBP11-like"/>
</dbReference>
<dbReference type="GeneID" id="24106608"/>
<dbReference type="Gene3D" id="3.30.1360.10">
    <property type="entry name" value="RNA polymerase, RBP11-like subunit"/>
    <property type="match status" value="1"/>
</dbReference>
<dbReference type="FunFam" id="2.170.120.12:FF:000010">
    <property type="entry name" value="Related to RPB3-DNA-directed RNA polymerase II chain"/>
    <property type="match status" value="1"/>
</dbReference>
<dbReference type="SMART" id="SM00662">
    <property type="entry name" value="RPOLD"/>
    <property type="match status" value="1"/>
</dbReference>
<dbReference type="GO" id="GO:0005665">
    <property type="term" value="C:RNA polymerase II, core complex"/>
    <property type="evidence" value="ECO:0007669"/>
    <property type="project" value="TreeGrafter"/>
</dbReference>
<dbReference type="SUPFAM" id="SSF55257">
    <property type="entry name" value="RBP11-like subunits of RNA polymerase"/>
    <property type="match status" value="1"/>
</dbReference>
<dbReference type="InterPro" id="IPR011262">
    <property type="entry name" value="DNA-dir_RNA_pol_insert"/>
</dbReference>
<dbReference type="InterPro" id="IPR011263">
    <property type="entry name" value="DNA-dir_RNA_pol_RpoA/D/Rpb3"/>
</dbReference>